<dbReference type="EMBL" id="WHJC01000079">
    <property type="protein sequence ID" value="MPQ43550.1"/>
    <property type="molecule type" value="Genomic_DNA"/>
</dbReference>
<reference evidence="4 5" key="1">
    <citation type="submission" date="2019-10" db="EMBL/GenBank/DDBJ databases">
        <title>The Genome Sequence of Clostridium tarantellae Isolated from Fish Brain.</title>
        <authorList>
            <person name="Bano L."/>
            <person name="Kiel M."/>
            <person name="Sales G."/>
            <person name="Doxey A.C."/>
            <person name="Mansfield M.J."/>
            <person name="Schiavone M."/>
            <person name="Rossetto O."/>
            <person name="Pirazzini M."/>
            <person name="Dobrindt U."/>
            <person name="Montecucco C."/>
        </authorList>
    </citation>
    <scope>NUCLEOTIDE SEQUENCE [LARGE SCALE GENOMIC DNA]</scope>
    <source>
        <strain evidence="4 5">DSM 3997</strain>
    </source>
</reference>
<feature type="region of interest" description="Disordered" evidence="1">
    <location>
        <begin position="261"/>
        <end position="280"/>
    </location>
</feature>
<dbReference type="InterPro" id="IPR002789">
    <property type="entry name" value="HerA_central"/>
</dbReference>
<keyword evidence="2" id="KW-0812">Transmembrane</keyword>
<dbReference type="PANTHER" id="PTHR42957:SF1">
    <property type="entry name" value="HELICASE MJ1565-RELATED"/>
    <property type="match status" value="1"/>
</dbReference>
<dbReference type="Gene3D" id="3.40.50.300">
    <property type="entry name" value="P-loop containing nucleotide triphosphate hydrolases"/>
    <property type="match status" value="2"/>
</dbReference>
<sequence length="1059" mass="118790">MNNSLDVRDNNELAQAFINAENILTKDYLQVLNQLEIEEINEDLKEINIEENARFFKLNKLVYNKNEDNLDKLCSVVNAVALSKGTVVTIIKSNGKKVDYYLGVINKNFNGDVVAQYETLERAFKGNFIGSDISSLSNRQLRNLNNDIFLNNYDFEESVITSVSGIAALRLSEGKDILNYIQGLEKFTDAMEGKAYTALLLADPVSNEEVVKAKLGYENLYSEMVPFLKTELSFNESDSITLTEGTTTSITKTINESIGYTQNTSETDGWSSSESFGKSKSKNKGAILGIVGAVGGLAFGGASGIIAGSMVGNVLGSLMGSASDSENITAGRNKSISKSFGESKQQGKSEAESTQESNSSSEATTRGRNIQISYENRGVRSLLEKIDMQISRLDRCNDFGSFNFAAYFISNDPSVNKIAASSYNALMKGENSSVESSVINTWSDKSSNKSLNLYLNKFTHPSFKFNLSKNKHIKVTPASIVSGKELAIHMSLPKKSINGLPVVESTEFGRNIFKLSNEKSLEYINLGNIYHMGAEEDTKVKLDKESLAMHTFITGSTGTGKSNTIYNILNELTKERINFLVIEPVKGEYKHVFGYRKDVTVWGTNNKYTKLLKINPFKFPEDVHVLEHIDRLIEILNVCWPMYAAMPAVLKESIEKAYESVGWDLDISENKYDKNLFPNFNDVLIKLNEVINESAFSEELKGNYIGALVTRVKSLTNGINGRIFAIDEIDNSLLFDSNVIVDLSRIGSSETKSMIMGILVMRLSEHRMSQGGINNKLKHITVLEEAHNILKRTSIEQSMESSNLVGKSVEMISNAIAEMRTYGEGFIIVDQSPNMVDMSTIRNTNTKIILRLPDFLDRNLVGKAAALNEEQIVELAKLETGVGAIYQNNWLEPVLCKVSKFEGKEIEFKEEEELKDTSNNLNIKITKILLQHQIGESIDYNKEALINEIINSKYPNNIKVDIINVLKNKNIYELELKDVSNIISKIYYNQQAFEKAKNCENFKQWTKIVLDNMGRNIMELDKDYRDAILQCILREQALADKDVEQFYFNWTEYMRGEVI</sequence>
<feature type="region of interest" description="Disordered" evidence="1">
    <location>
        <begin position="326"/>
        <end position="370"/>
    </location>
</feature>
<dbReference type="InterPro" id="IPR008571">
    <property type="entry name" value="HerA-like"/>
</dbReference>
<organism evidence="4 5">
    <name type="scientific">Clostridium tarantellae</name>
    <dbReference type="NCBI Taxonomy" id="39493"/>
    <lineage>
        <taxon>Bacteria</taxon>
        <taxon>Bacillati</taxon>
        <taxon>Bacillota</taxon>
        <taxon>Clostridia</taxon>
        <taxon>Eubacteriales</taxon>
        <taxon>Clostridiaceae</taxon>
        <taxon>Clostridium</taxon>
    </lineage>
</organism>
<feature type="transmembrane region" description="Helical" evidence="2">
    <location>
        <begin position="286"/>
        <end position="311"/>
    </location>
</feature>
<dbReference type="InterPro" id="IPR027417">
    <property type="entry name" value="P-loop_NTPase"/>
</dbReference>
<keyword evidence="2" id="KW-0472">Membrane</keyword>
<dbReference type="SUPFAM" id="SSF52540">
    <property type="entry name" value="P-loop containing nucleoside triphosphate hydrolases"/>
    <property type="match status" value="1"/>
</dbReference>
<evidence type="ECO:0000313" key="4">
    <source>
        <dbReference type="EMBL" id="MPQ43550.1"/>
    </source>
</evidence>
<proteinExistence type="predicted"/>
<feature type="compositionally biased region" description="Polar residues" evidence="1">
    <location>
        <begin position="352"/>
        <end position="370"/>
    </location>
</feature>
<feature type="compositionally biased region" description="Polar residues" evidence="1">
    <location>
        <begin position="261"/>
        <end position="270"/>
    </location>
</feature>
<protein>
    <submittedName>
        <fullName evidence="4">DUF87 domain-containing protein</fullName>
    </submittedName>
</protein>
<dbReference type="RefSeq" id="WP_152889173.1">
    <property type="nucleotide sequence ID" value="NZ_WHJC01000079.1"/>
</dbReference>
<keyword evidence="2" id="KW-1133">Transmembrane helix</keyword>
<dbReference type="Pfam" id="PF01935">
    <property type="entry name" value="DUF87"/>
    <property type="match status" value="1"/>
</dbReference>
<comment type="caution">
    <text evidence="4">The sequence shown here is derived from an EMBL/GenBank/DDBJ whole genome shotgun (WGS) entry which is preliminary data.</text>
</comment>
<name>A0A6I1MKL0_9CLOT</name>
<dbReference type="OrthoDB" id="9806951at2"/>
<accession>A0A6I1MKL0</accession>
<evidence type="ECO:0000256" key="1">
    <source>
        <dbReference type="SAM" id="MobiDB-lite"/>
    </source>
</evidence>
<feature type="compositionally biased region" description="Low complexity" evidence="1">
    <location>
        <begin position="271"/>
        <end position="280"/>
    </location>
</feature>
<evidence type="ECO:0000313" key="5">
    <source>
        <dbReference type="Proteomes" id="UP000430345"/>
    </source>
</evidence>
<gene>
    <name evidence="4" type="ORF">GBZ86_07245</name>
</gene>
<evidence type="ECO:0000256" key="2">
    <source>
        <dbReference type="SAM" id="Phobius"/>
    </source>
</evidence>
<dbReference type="AlphaFoldDB" id="A0A6I1MKL0"/>
<keyword evidence="5" id="KW-1185">Reference proteome</keyword>
<evidence type="ECO:0000259" key="3">
    <source>
        <dbReference type="Pfam" id="PF01935"/>
    </source>
</evidence>
<dbReference type="PANTHER" id="PTHR42957">
    <property type="entry name" value="HELICASE MJ1565-RELATED"/>
    <property type="match status" value="1"/>
</dbReference>
<feature type="compositionally biased region" description="Polar residues" evidence="1">
    <location>
        <begin position="326"/>
        <end position="344"/>
    </location>
</feature>
<dbReference type="Proteomes" id="UP000430345">
    <property type="component" value="Unassembled WGS sequence"/>
</dbReference>
<feature type="domain" description="Helicase HerA central" evidence="3">
    <location>
        <begin position="525"/>
        <end position="759"/>
    </location>
</feature>